<dbReference type="Proteomes" id="UP000256269">
    <property type="component" value="Unassembled WGS sequence"/>
</dbReference>
<sequence length="46" mass="5168">MGWTPWPQSNWSNVEREFDIELTQEQLAGMATLSGVIAVVMEATGW</sequence>
<accession>A0A3E0GV40</accession>
<proteinExistence type="predicted"/>
<dbReference type="RefSeq" id="WP_379796372.1">
    <property type="nucleotide sequence ID" value="NZ_CP144375.1"/>
</dbReference>
<dbReference type="EMBL" id="QUNO01000031">
    <property type="protein sequence ID" value="REH26969.1"/>
    <property type="molecule type" value="Genomic_DNA"/>
</dbReference>
<dbReference type="AlphaFoldDB" id="A0A3E0GV40"/>
<comment type="caution">
    <text evidence="1">The sequence shown here is derived from an EMBL/GenBank/DDBJ whole genome shotgun (WGS) entry which is preliminary data.</text>
</comment>
<organism evidence="1 2">
    <name type="scientific">Kutzneria buriramensis</name>
    <dbReference type="NCBI Taxonomy" id="1045776"/>
    <lineage>
        <taxon>Bacteria</taxon>
        <taxon>Bacillati</taxon>
        <taxon>Actinomycetota</taxon>
        <taxon>Actinomycetes</taxon>
        <taxon>Pseudonocardiales</taxon>
        <taxon>Pseudonocardiaceae</taxon>
        <taxon>Kutzneria</taxon>
    </lineage>
</organism>
<protein>
    <submittedName>
        <fullName evidence="1">Uncharacterized protein</fullName>
    </submittedName>
</protein>
<evidence type="ECO:0000313" key="1">
    <source>
        <dbReference type="EMBL" id="REH26969.1"/>
    </source>
</evidence>
<evidence type="ECO:0000313" key="2">
    <source>
        <dbReference type="Proteomes" id="UP000256269"/>
    </source>
</evidence>
<gene>
    <name evidence="1" type="ORF">BCF44_13124</name>
</gene>
<reference evidence="1 2" key="1">
    <citation type="submission" date="2018-08" db="EMBL/GenBank/DDBJ databases">
        <title>Genomic Encyclopedia of Archaeal and Bacterial Type Strains, Phase II (KMG-II): from individual species to whole genera.</title>
        <authorList>
            <person name="Goeker M."/>
        </authorList>
    </citation>
    <scope>NUCLEOTIDE SEQUENCE [LARGE SCALE GENOMIC DNA]</scope>
    <source>
        <strain evidence="1 2">DSM 45791</strain>
    </source>
</reference>
<keyword evidence="2" id="KW-1185">Reference proteome</keyword>
<name>A0A3E0GV40_9PSEU</name>